<name>A0A2J0LLR8_9BACT</name>
<evidence type="ECO:0000259" key="6">
    <source>
        <dbReference type="Pfam" id="PF06925"/>
    </source>
</evidence>
<dbReference type="SUPFAM" id="SSF53756">
    <property type="entry name" value="UDP-Glycosyltransferase/glycogen phosphorylase"/>
    <property type="match status" value="1"/>
</dbReference>
<comment type="similarity">
    <text evidence="2">Belongs to the glycosyltransferase 28 family.</text>
</comment>
<dbReference type="EMBL" id="PFGP01000008">
    <property type="protein sequence ID" value="PIW66990.1"/>
    <property type="molecule type" value="Genomic_DNA"/>
</dbReference>
<proteinExistence type="inferred from homology"/>
<sequence length="377" mass="42515">MHKRVLLMYISYNSGHHRCSIAIERALKRLDPEIEVLNINGFNYTNPILERVINRTYMVVIKRKPQVWNYLYDNPKVFKKVQALRDFMHNMNFEKLKNLIHDFKPDVIACTQAFPCGMIADLKTRDTSIKSKLFGILTDYYPHSYWLHLAVDYFVVPAKESKEKLISGGMPAEKINISGIPIDPKFGDKVDSKIVKLELGLDLDKPVVLVMGGGQGYGPIRDIINRLNSSVLDFQVVAICGINARLFKWINSSRRKFNKKIVPLQFVENVNELMEISDLIITKPGGLTTAEALSKGLPMIVVHPIPGQETKNTQFLVAIGAAEQVDDMALVGVKAEELLKDVEKLKKMRQAALTQGHSDSALDVAKLILKQPSITDF</sequence>
<dbReference type="AlphaFoldDB" id="A0A2J0LLR8"/>
<dbReference type="Gene3D" id="3.40.50.2000">
    <property type="entry name" value="Glycogen Phosphorylase B"/>
    <property type="match status" value="1"/>
</dbReference>
<evidence type="ECO:0000256" key="3">
    <source>
        <dbReference type="ARBA" id="ARBA00022676"/>
    </source>
</evidence>
<gene>
    <name evidence="7" type="ORF">COW11_00400</name>
</gene>
<feature type="domain" description="Glycosyl transferase family 28 C-terminal" evidence="5">
    <location>
        <begin position="207"/>
        <end position="358"/>
    </location>
</feature>
<organism evidence="7 8">
    <name type="scientific">Candidatus Taenaricola geysiri</name>
    <dbReference type="NCBI Taxonomy" id="1974752"/>
    <lineage>
        <taxon>Bacteria</taxon>
        <taxon>Pseudomonadati</taxon>
        <taxon>Candidatus Omnitrophota</taxon>
        <taxon>Candidatus Taenaricola</taxon>
    </lineage>
</organism>
<evidence type="ECO:0000313" key="8">
    <source>
        <dbReference type="Proteomes" id="UP000231267"/>
    </source>
</evidence>
<dbReference type="PANTHER" id="PTHR43025">
    <property type="entry name" value="MONOGALACTOSYLDIACYLGLYCEROL SYNTHASE"/>
    <property type="match status" value="1"/>
</dbReference>
<dbReference type="InterPro" id="IPR007235">
    <property type="entry name" value="Glyco_trans_28_C"/>
</dbReference>
<dbReference type="InterPro" id="IPR009695">
    <property type="entry name" value="Diacylglyc_glucosyltr_N"/>
</dbReference>
<dbReference type="Pfam" id="PF06925">
    <property type="entry name" value="MGDG_synth"/>
    <property type="match status" value="1"/>
</dbReference>
<dbReference type="InterPro" id="IPR050519">
    <property type="entry name" value="Glycosyltransf_28_UgtP"/>
</dbReference>
<feature type="domain" description="Diacylglycerol glucosyltransferase N-terminal" evidence="6">
    <location>
        <begin position="16"/>
        <end position="182"/>
    </location>
</feature>
<comment type="subcellular location">
    <subcellularLocation>
        <location evidence="1">Membrane</location>
    </subcellularLocation>
</comment>
<dbReference type="Pfam" id="PF04101">
    <property type="entry name" value="Glyco_tran_28_C"/>
    <property type="match status" value="1"/>
</dbReference>
<keyword evidence="4" id="KW-0808">Transferase</keyword>
<evidence type="ECO:0000256" key="2">
    <source>
        <dbReference type="ARBA" id="ARBA00006962"/>
    </source>
</evidence>
<dbReference type="Proteomes" id="UP000231267">
    <property type="component" value="Unassembled WGS sequence"/>
</dbReference>
<evidence type="ECO:0000313" key="7">
    <source>
        <dbReference type="EMBL" id="PIW66990.1"/>
    </source>
</evidence>
<reference evidence="7 8" key="1">
    <citation type="submission" date="2017-09" db="EMBL/GenBank/DDBJ databases">
        <title>Depth-based differentiation of microbial function through sediment-hosted aquifers and enrichment of novel symbionts in the deep terrestrial subsurface.</title>
        <authorList>
            <person name="Probst A.J."/>
            <person name="Ladd B."/>
            <person name="Jarett J.K."/>
            <person name="Geller-Mcgrath D.E."/>
            <person name="Sieber C.M."/>
            <person name="Emerson J.B."/>
            <person name="Anantharaman K."/>
            <person name="Thomas B.C."/>
            <person name="Malmstrom R."/>
            <person name="Stieglmeier M."/>
            <person name="Klingl A."/>
            <person name="Woyke T."/>
            <person name="Ryan C.M."/>
            <person name="Banfield J.F."/>
        </authorList>
    </citation>
    <scope>NUCLEOTIDE SEQUENCE [LARGE SCALE GENOMIC DNA]</scope>
    <source>
        <strain evidence="7">CG12_big_fil_rev_8_21_14_0_65_43_15</strain>
    </source>
</reference>
<dbReference type="GO" id="GO:0009247">
    <property type="term" value="P:glycolipid biosynthetic process"/>
    <property type="evidence" value="ECO:0007669"/>
    <property type="project" value="InterPro"/>
</dbReference>
<keyword evidence="3" id="KW-0328">Glycosyltransferase</keyword>
<accession>A0A2J0LLR8</accession>
<evidence type="ECO:0000256" key="1">
    <source>
        <dbReference type="ARBA" id="ARBA00004370"/>
    </source>
</evidence>
<protein>
    <recommendedName>
        <fullName evidence="9">Galactosyldiacylglycerol synthase</fullName>
    </recommendedName>
</protein>
<dbReference type="GO" id="GO:0016020">
    <property type="term" value="C:membrane"/>
    <property type="evidence" value="ECO:0007669"/>
    <property type="project" value="UniProtKB-SubCell"/>
</dbReference>
<evidence type="ECO:0000256" key="4">
    <source>
        <dbReference type="ARBA" id="ARBA00022679"/>
    </source>
</evidence>
<dbReference type="PANTHER" id="PTHR43025:SF3">
    <property type="entry name" value="MONOGALACTOSYLDIACYLGLYCEROL SYNTHASE 1, CHLOROPLASTIC"/>
    <property type="match status" value="1"/>
</dbReference>
<evidence type="ECO:0008006" key="9">
    <source>
        <dbReference type="Google" id="ProtNLM"/>
    </source>
</evidence>
<comment type="caution">
    <text evidence="7">The sequence shown here is derived from an EMBL/GenBank/DDBJ whole genome shotgun (WGS) entry which is preliminary data.</text>
</comment>
<dbReference type="GO" id="GO:0016758">
    <property type="term" value="F:hexosyltransferase activity"/>
    <property type="evidence" value="ECO:0007669"/>
    <property type="project" value="InterPro"/>
</dbReference>
<evidence type="ECO:0000259" key="5">
    <source>
        <dbReference type="Pfam" id="PF04101"/>
    </source>
</evidence>